<dbReference type="EMBL" id="KN549257">
    <property type="protein sequence ID" value="KHJ98957.1"/>
    <property type="molecule type" value="Genomic_DNA"/>
</dbReference>
<keyword evidence="2" id="KW-1185">Reference proteome</keyword>
<reference evidence="1 2" key="1">
    <citation type="submission" date="2014-03" db="EMBL/GenBank/DDBJ databases">
        <title>Draft genome of the hookworm Oesophagostomum dentatum.</title>
        <authorList>
            <person name="Mitreva M."/>
        </authorList>
    </citation>
    <scope>NUCLEOTIDE SEQUENCE [LARGE SCALE GENOMIC DNA]</scope>
    <source>
        <strain evidence="1 2">OD-Hann</strain>
    </source>
</reference>
<dbReference type="AlphaFoldDB" id="A0A0B1TSY7"/>
<evidence type="ECO:0000313" key="1">
    <source>
        <dbReference type="EMBL" id="KHJ98957.1"/>
    </source>
</evidence>
<name>A0A0B1TSY7_OESDE</name>
<gene>
    <name evidence="1" type="ORF">OESDEN_01058</name>
</gene>
<proteinExistence type="predicted"/>
<accession>A0A0B1TSY7</accession>
<organism evidence="1 2">
    <name type="scientific">Oesophagostomum dentatum</name>
    <name type="common">Nodular worm</name>
    <dbReference type="NCBI Taxonomy" id="61180"/>
    <lineage>
        <taxon>Eukaryota</taxon>
        <taxon>Metazoa</taxon>
        <taxon>Ecdysozoa</taxon>
        <taxon>Nematoda</taxon>
        <taxon>Chromadorea</taxon>
        <taxon>Rhabditida</taxon>
        <taxon>Rhabditina</taxon>
        <taxon>Rhabditomorpha</taxon>
        <taxon>Strongyloidea</taxon>
        <taxon>Strongylidae</taxon>
        <taxon>Oesophagostomum</taxon>
    </lineage>
</organism>
<dbReference type="Proteomes" id="UP000053660">
    <property type="component" value="Unassembled WGS sequence"/>
</dbReference>
<sequence>MCTRTTRRTITPLRYGILASRKENVASNKKRGTRSLAVTLGTTHTDVETGLKSRGLVKKLASHCLRQLDCDRCIDACTTLLTLHKNTNWLNHLITGEES</sequence>
<evidence type="ECO:0000313" key="2">
    <source>
        <dbReference type="Proteomes" id="UP000053660"/>
    </source>
</evidence>
<protein>
    <submittedName>
        <fullName evidence="1">Uncharacterized protein</fullName>
    </submittedName>
</protein>